<keyword evidence="2" id="KW-0238">DNA-binding</keyword>
<keyword evidence="1" id="KW-0805">Transcription regulation</keyword>
<sequence length="234" mass="25932">MTPDEPAAPPAPAVTPLVTRLTLARQIRESLVVRIVSGEIQPGERLVETRIAAMYGTSQAPVREALRELEAMRMVETRPRRGTFVRHFVQQTLRESYVVRAALEETATRLAMLAGTMPLPALRAEVKAMRAAARAGDAAAAARASVAFHRHIVDAAHNELLKLSWEALQIEARTSVTMVAAEVKLKDIARDHAELLRSIEDGELETACKHARDHQWHYADLPHDAHGRARRQVS</sequence>
<dbReference type="RefSeq" id="WP_173163528.1">
    <property type="nucleotide sequence ID" value="NZ_AP022871.1"/>
</dbReference>
<name>A0A6F8YXR0_9ACTN</name>
<gene>
    <name evidence="5" type="ORF">Psuf_082730</name>
</gene>
<dbReference type="CDD" id="cd07377">
    <property type="entry name" value="WHTH_GntR"/>
    <property type="match status" value="1"/>
</dbReference>
<dbReference type="Pfam" id="PF00392">
    <property type="entry name" value="GntR"/>
    <property type="match status" value="1"/>
</dbReference>
<proteinExistence type="predicted"/>
<evidence type="ECO:0000256" key="1">
    <source>
        <dbReference type="ARBA" id="ARBA00023015"/>
    </source>
</evidence>
<keyword evidence="6" id="KW-1185">Reference proteome</keyword>
<dbReference type="SUPFAM" id="SSF48008">
    <property type="entry name" value="GntR ligand-binding domain-like"/>
    <property type="match status" value="1"/>
</dbReference>
<dbReference type="PANTHER" id="PTHR43537">
    <property type="entry name" value="TRANSCRIPTIONAL REGULATOR, GNTR FAMILY"/>
    <property type="match status" value="1"/>
</dbReference>
<evidence type="ECO:0000313" key="6">
    <source>
        <dbReference type="Proteomes" id="UP000503011"/>
    </source>
</evidence>
<dbReference type="InterPro" id="IPR000524">
    <property type="entry name" value="Tscrpt_reg_HTH_GntR"/>
</dbReference>
<dbReference type="InterPro" id="IPR036388">
    <property type="entry name" value="WH-like_DNA-bd_sf"/>
</dbReference>
<keyword evidence="3" id="KW-0804">Transcription</keyword>
<evidence type="ECO:0000313" key="5">
    <source>
        <dbReference type="EMBL" id="BCB90960.1"/>
    </source>
</evidence>
<accession>A0A6F8YXR0</accession>
<dbReference type="Gene3D" id="1.20.120.530">
    <property type="entry name" value="GntR ligand-binding domain-like"/>
    <property type="match status" value="1"/>
</dbReference>
<dbReference type="InterPro" id="IPR008920">
    <property type="entry name" value="TF_FadR/GntR_C"/>
</dbReference>
<protein>
    <recommendedName>
        <fullName evidence="4">HTH gntR-type domain-containing protein</fullName>
    </recommendedName>
</protein>
<dbReference type="InterPro" id="IPR036390">
    <property type="entry name" value="WH_DNA-bd_sf"/>
</dbReference>
<dbReference type="Proteomes" id="UP000503011">
    <property type="component" value="Chromosome"/>
</dbReference>
<dbReference type="AlphaFoldDB" id="A0A6F8YXR0"/>
<organism evidence="5 6">
    <name type="scientific">Phytohabitans suffuscus</name>
    <dbReference type="NCBI Taxonomy" id="624315"/>
    <lineage>
        <taxon>Bacteria</taxon>
        <taxon>Bacillati</taxon>
        <taxon>Actinomycetota</taxon>
        <taxon>Actinomycetes</taxon>
        <taxon>Micromonosporales</taxon>
        <taxon>Micromonosporaceae</taxon>
    </lineage>
</organism>
<dbReference type="PROSITE" id="PS50949">
    <property type="entry name" value="HTH_GNTR"/>
    <property type="match status" value="1"/>
</dbReference>
<evidence type="ECO:0000259" key="4">
    <source>
        <dbReference type="PROSITE" id="PS50949"/>
    </source>
</evidence>
<dbReference type="GO" id="GO:0003700">
    <property type="term" value="F:DNA-binding transcription factor activity"/>
    <property type="evidence" value="ECO:0007669"/>
    <property type="project" value="InterPro"/>
</dbReference>
<evidence type="ECO:0000256" key="2">
    <source>
        <dbReference type="ARBA" id="ARBA00023125"/>
    </source>
</evidence>
<dbReference type="PANTHER" id="PTHR43537:SF24">
    <property type="entry name" value="GLUCONATE OPERON TRANSCRIPTIONAL REPRESSOR"/>
    <property type="match status" value="1"/>
</dbReference>
<feature type="domain" description="HTH gntR-type" evidence="4">
    <location>
        <begin position="21"/>
        <end position="88"/>
    </location>
</feature>
<dbReference type="GO" id="GO:0003677">
    <property type="term" value="F:DNA binding"/>
    <property type="evidence" value="ECO:0007669"/>
    <property type="project" value="UniProtKB-KW"/>
</dbReference>
<reference evidence="5 6" key="2">
    <citation type="submission" date="2020-03" db="EMBL/GenBank/DDBJ databases">
        <authorList>
            <person name="Ichikawa N."/>
            <person name="Kimura A."/>
            <person name="Kitahashi Y."/>
            <person name="Uohara A."/>
        </authorList>
    </citation>
    <scope>NUCLEOTIDE SEQUENCE [LARGE SCALE GENOMIC DNA]</scope>
    <source>
        <strain evidence="5 6">NBRC 105367</strain>
    </source>
</reference>
<reference evidence="5 6" key="1">
    <citation type="submission" date="2020-03" db="EMBL/GenBank/DDBJ databases">
        <title>Whole genome shotgun sequence of Phytohabitans suffuscus NBRC 105367.</title>
        <authorList>
            <person name="Komaki H."/>
            <person name="Tamura T."/>
        </authorList>
    </citation>
    <scope>NUCLEOTIDE SEQUENCE [LARGE SCALE GENOMIC DNA]</scope>
    <source>
        <strain evidence="5 6">NBRC 105367</strain>
    </source>
</reference>
<dbReference type="EMBL" id="AP022871">
    <property type="protein sequence ID" value="BCB90960.1"/>
    <property type="molecule type" value="Genomic_DNA"/>
</dbReference>
<dbReference type="SMART" id="SM00345">
    <property type="entry name" value="HTH_GNTR"/>
    <property type="match status" value="1"/>
</dbReference>
<evidence type="ECO:0000256" key="3">
    <source>
        <dbReference type="ARBA" id="ARBA00023163"/>
    </source>
</evidence>
<dbReference type="InterPro" id="IPR011711">
    <property type="entry name" value="GntR_C"/>
</dbReference>
<dbReference type="Pfam" id="PF07729">
    <property type="entry name" value="FCD"/>
    <property type="match status" value="1"/>
</dbReference>
<dbReference type="KEGG" id="psuu:Psuf_082730"/>
<dbReference type="SUPFAM" id="SSF46785">
    <property type="entry name" value="Winged helix' DNA-binding domain"/>
    <property type="match status" value="1"/>
</dbReference>
<dbReference type="Gene3D" id="1.10.10.10">
    <property type="entry name" value="Winged helix-like DNA-binding domain superfamily/Winged helix DNA-binding domain"/>
    <property type="match status" value="1"/>
</dbReference>
<dbReference type="SMART" id="SM00895">
    <property type="entry name" value="FCD"/>
    <property type="match status" value="1"/>
</dbReference>